<dbReference type="EMBL" id="JACVVK020000196">
    <property type="protein sequence ID" value="KAK7485318.1"/>
    <property type="molecule type" value="Genomic_DNA"/>
</dbReference>
<accession>A0ABD0KDT9</accession>
<reference evidence="2 3" key="1">
    <citation type="journal article" date="2023" name="Sci. Data">
        <title>Genome assembly of the Korean intertidal mud-creeper Batillaria attramentaria.</title>
        <authorList>
            <person name="Patra A.K."/>
            <person name="Ho P.T."/>
            <person name="Jun S."/>
            <person name="Lee S.J."/>
            <person name="Kim Y."/>
            <person name="Won Y.J."/>
        </authorList>
    </citation>
    <scope>NUCLEOTIDE SEQUENCE [LARGE SCALE GENOMIC DNA]</scope>
    <source>
        <strain evidence="2">Wonlab-2016</strain>
    </source>
</reference>
<evidence type="ECO:0000313" key="2">
    <source>
        <dbReference type="EMBL" id="KAK7485318.1"/>
    </source>
</evidence>
<dbReference type="AlphaFoldDB" id="A0ABD0KDT9"/>
<dbReference type="Proteomes" id="UP001519460">
    <property type="component" value="Unassembled WGS sequence"/>
</dbReference>
<keyword evidence="3" id="KW-1185">Reference proteome</keyword>
<protein>
    <submittedName>
        <fullName evidence="2">Uncharacterized protein</fullName>
    </submittedName>
</protein>
<name>A0ABD0KDT9_9CAEN</name>
<evidence type="ECO:0000256" key="1">
    <source>
        <dbReference type="SAM" id="MobiDB-lite"/>
    </source>
</evidence>
<feature type="region of interest" description="Disordered" evidence="1">
    <location>
        <begin position="31"/>
        <end position="61"/>
    </location>
</feature>
<comment type="caution">
    <text evidence="2">The sequence shown here is derived from an EMBL/GenBank/DDBJ whole genome shotgun (WGS) entry which is preliminary data.</text>
</comment>
<gene>
    <name evidence="2" type="ORF">BaRGS_00023417</name>
</gene>
<proteinExistence type="predicted"/>
<evidence type="ECO:0000313" key="3">
    <source>
        <dbReference type="Proteomes" id="UP001519460"/>
    </source>
</evidence>
<sequence>MCGGGCGDRTGVWDVVSIECSHKTSVIKVSSSPLRRSDREADSVSRIDRNSRAVTNSPKQHTDCTVWCQASTLEIPL</sequence>
<feature type="compositionally biased region" description="Basic and acidic residues" evidence="1">
    <location>
        <begin position="35"/>
        <end position="51"/>
    </location>
</feature>
<organism evidence="2 3">
    <name type="scientific">Batillaria attramentaria</name>
    <dbReference type="NCBI Taxonomy" id="370345"/>
    <lineage>
        <taxon>Eukaryota</taxon>
        <taxon>Metazoa</taxon>
        <taxon>Spiralia</taxon>
        <taxon>Lophotrochozoa</taxon>
        <taxon>Mollusca</taxon>
        <taxon>Gastropoda</taxon>
        <taxon>Caenogastropoda</taxon>
        <taxon>Sorbeoconcha</taxon>
        <taxon>Cerithioidea</taxon>
        <taxon>Batillariidae</taxon>
        <taxon>Batillaria</taxon>
    </lineage>
</organism>